<organism evidence="2 3">
    <name type="scientific">Cupriavidus numazuensis</name>
    <dbReference type="NCBI Taxonomy" id="221992"/>
    <lineage>
        <taxon>Bacteria</taxon>
        <taxon>Pseudomonadati</taxon>
        <taxon>Pseudomonadota</taxon>
        <taxon>Betaproteobacteria</taxon>
        <taxon>Burkholderiales</taxon>
        <taxon>Burkholderiaceae</taxon>
        <taxon>Cupriavidus</taxon>
    </lineage>
</organism>
<evidence type="ECO:0000313" key="3">
    <source>
        <dbReference type="Proteomes" id="UP000672657"/>
    </source>
</evidence>
<gene>
    <name evidence="2" type="ORF">LMG26411_07668</name>
</gene>
<proteinExistence type="predicted"/>
<comment type="caution">
    <text evidence="2">The sequence shown here is derived from an EMBL/GenBank/DDBJ whole genome shotgun (WGS) entry which is preliminary data.</text>
</comment>
<evidence type="ECO:0000256" key="1">
    <source>
        <dbReference type="SAM" id="SignalP"/>
    </source>
</evidence>
<dbReference type="Proteomes" id="UP000672657">
    <property type="component" value="Unassembled WGS sequence"/>
</dbReference>
<feature type="signal peptide" evidence="1">
    <location>
        <begin position="1"/>
        <end position="24"/>
    </location>
</feature>
<name>A0ABM8TVF2_9BURK</name>
<accession>A0ABM8TVF2</accession>
<dbReference type="RefSeq" id="WP_244874231.1">
    <property type="nucleotide sequence ID" value="NZ_CAJPVI010000088.1"/>
</dbReference>
<protein>
    <recommendedName>
        <fullName evidence="4">Aspartate carbamoyltransferase</fullName>
    </recommendedName>
</protein>
<keyword evidence="1" id="KW-0732">Signal</keyword>
<keyword evidence="3" id="KW-1185">Reference proteome</keyword>
<dbReference type="EMBL" id="CAJPVI010000088">
    <property type="protein sequence ID" value="CAG2160678.1"/>
    <property type="molecule type" value="Genomic_DNA"/>
</dbReference>
<evidence type="ECO:0000313" key="2">
    <source>
        <dbReference type="EMBL" id="CAG2160678.1"/>
    </source>
</evidence>
<sequence length="170" mass="18208">MAHRKPFLAITFLTTLAVAGAVGAADVPRQAEVARLGAGVMPFTLKGTTHIFTKTKDGGIQRVIVNVPSNTEQVALVREHLRSIQRQFSQGDFSGPTHIHGPAMPGLSELKAAKPGQIEIEYKEVPAGAELTYRSEDKRLVAALHNWFDAQLSDHGADAMAGDRAKTGAD</sequence>
<feature type="chain" id="PRO_5047238695" description="Aspartate carbamoyltransferase" evidence="1">
    <location>
        <begin position="25"/>
        <end position="170"/>
    </location>
</feature>
<reference evidence="2 3" key="1">
    <citation type="submission" date="2021-03" db="EMBL/GenBank/DDBJ databases">
        <authorList>
            <person name="Peeters C."/>
        </authorList>
    </citation>
    <scope>NUCLEOTIDE SEQUENCE [LARGE SCALE GENOMIC DNA]</scope>
    <source>
        <strain evidence="2 3">LMG 26411</strain>
    </source>
</reference>
<evidence type="ECO:0008006" key="4">
    <source>
        <dbReference type="Google" id="ProtNLM"/>
    </source>
</evidence>